<gene>
    <name evidence="1" type="ORF">MICPUN_61139</name>
</gene>
<dbReference type="KEGG" id="mis:MICPUN_61139"/>
<accession>C1EBP0</accession>
<dbReference type="GeneID" id="8246055"/>
<organism evidence="1 2">
    <name type="scientific">Micromonas commoda (strain RCC299 / NOUM17 / CCMP2709)</name>
    <name type="common">Picoplanktonic green alga</name>
    <dbReference type="NCBI Taxonomy" id="296587"/>
    <lineage>
        <taxon>Eukaryota</taxon>
        <taxon>Viridiplantae</taxon>
        <taxon>Chlorophyta</taxon>
        <taxon>Mamiellophyceae</taxon>
        <taxon>Mamiellales</taxon>
        <taxon>Mamiellaceae</taxon>
        <taxon>Micromonas</taxon>
    </lineage>
</organism>
<name>C1EBP0_MICCC</name>
<sequence length="291" mass="31884">MGGDEALAPLTEAQAADLDRVVAELRVVLPDPTARDIHDYIEENMAASMGEWATANRVKKVNTRMNKAARAKAGVDRDMLEPDETDGPVVLEELGTWPDDTSLEEHLAEDEDTCIFSPDEHRAPVEGEDVAGGPSTALAYRRSLVACGGFWDGKLKVWRLHDADDGAGAGAGGDPDELLVLCRAVRWWQSEKGGDDDGEIRAVFEVDFRRGNPRTGAHKRLVSALIAKHEEAGSHACTKEVRDVWCAHLLRNRYWDEKYGGGGGDGDGSKETMLSSYVVTPAPEWFRREEA</sequence>
<dbReference type="InParanoid" id="C1EBP0"/>
<evidence type="ECO:0000313" key="2">
    <source>
        <dbReference type="Proteomes" id="UP000002009"/>
    </source>
</evidence>
<evidence type="ECO:0000313" key="1">
    <source>
        <dbReference type="EMBL" id="ACO65755.1"/>
    </source>
</evidence>
<dbReference type="AlphaFoldDB" id="C1EBP0"/>
<reference evidence="1 2" key="1">
    <citation type="journal article" date="2009" name="Science">
        <title>Green evolution and dynamic adaptations revealed by genomes of the marine picoeukaryotes Micromonas.</title>
        <authorList>
            <person name="Worden A.Z."/>
            <person name="Lee J.H."/>
            <person name="Mock T."/>
            <person name="Rouze P."/>
            <person name="Simmons M.P."/>
            <person name="Aerts A.L."/>
            <person name="Allen A.E."/>
            <person name="Cuvelier M.L."/>
            <person name="Derelle E."/>
            <person name="Everett M.V."/>
            <person name="Foulon E."/>
            <person name="Grimwood J."/>
            <person name="Gundlach H."/>
            <person name="Henrissat B."/>
            <person name="Napoli C."/>
            <person name="McDonald S.M."/>
            <person name="Parker M.S."/>
            <person name="Rombauts S."/>
            <person name="Salamov A."/>
            <person name="Von Dassow P."/>
            <person name="Badger J.H."/>
            <person name="Coutinho P.M."/>
            <person name="Demir E."/>
            <person name="Dubchak I."/>
            <person name="Gentemann C."/>
            <person name="Eikrem W."/>
            <person name="Gready J.E."/>
            <person name="John U."/>
            <person name="Lanier W."/>
            <person name="Lindquist E.A."/>
            <person name="Lucas S."/>
            <person name="Mayer K.F."/>
            <person name="Moreau H."/>
            <person name="Not F."/>
            <person name="Otillar R."/>
            <person name="Panaud O."/>
            <person name="Pangilinan J."/>
            <person name="Paulsen I."/>
            <person name="Piegu B."/>
            <person name="Poliakov A."/>
            <person name="Robbens S."/>
            <person name="Schmutz J."/>
            <person name="Toulza E."/>
            <person name="Wyss T."/>
            <person name="Zelensky A."/>
            <person name="Zhou K."/>
            <person name="Armbrust E.V."/>
            <person name="Bhattacharya D."/>
            <person name="Goodenough U.W."/>
            <person name="Van de Peer Y."/>
            <person name="Grigoriev I.V."/>
        </authorList>
    </citation>
    <scope>NUCLEOTIDE SEQUENCE [LARGE SCALE GENOMIC DNA]</scope>
    <source>
        <strain evidence="2">RCC299 / NOUM17</strain>
    </source>
</reference>
<dbReference type="Proteomes" id="UP000002009">
    <property type="component" value="Chromosome 9"/>
</dbReference>
<dbReference type="RefSeq" id="XP_002504497.1">
    <property type="nucleotide sequence ID" value="XM_002504451.1"/>
</dbReference>
<keyword evidence="2" id="KW-1185">Reference proteome</keyword>
<dbReference type="OrthoDB" id="10569208at2759"/>
<protein>
    <submittedName>
        <fullName evidence="1">Uncharacterized protein</fullName>
    </submittedName>
</protein>
<dbReference type="OMA" id="TPAPEWF"/>
<dbReference type="EMBL" id="CP001329">
    <property type="protein sequence ID" value="ACO65755.1"/>
    <property type="molecule type" value="Genomic_DNA"/>
</dbReference>
<proteinExistence type="predicted"/>